<evidence type="ECO:0000256" key="7">
    <source>
        <dbReference type="ARBA" id="ARBA00023187"/>
    </source>
</evidence>
<evidence type="ECO:0000256" key="12">
    <source>
        <dbReference type="SAM" id="MobiDB-lite"/>
    </source>
</evidence>
<dbReference type="SMART" id="SM00386">
    <property type="entry name" value="HAT"/>
    <property type="match status" value="10"/>
</dbReference>
<evidence type="ECO:0000313" key="17">
    <source>
        <dbReference type="Proteomes" id="UP001210925"/>
    </source>
</evidence>
<evidence type="ECO:0000259" key="14">
    <source>
        <dbReference type="Pfam" id="PF23231"/>
    </source>
</evidence>
<dbReference type="AlphaFoldDB" id="A0AAD5Y4B2"/>
<evidence type="ECO:0000256" key="3">
    <source>
        <dbReference type="ARBA" id="ARBA00011524"/>
    </source>
</evidence>
<comment type="subunit">
    <text evidence="3">Associated with the spliceosome.</text>
</comment>
<dbReference type="GO" id="GO:0000349">
    <property type="term" value="P:generation of catalytic spliceosome for first transesterification step"/>
    <property type="evidence" value="ECO:0007669"/>
    <property type="project" value="TreeGrafter"/>
</dbReference>
<dbReference type="GO" id="GO:0071014">
    <property type="term" value="C:post-mRNA release spliceosomal complex"/>
    <property type="evidence" value="ECO:0007669"/>
    <property type="project" value="TreeGrafter"/>
</dbReference>
<dbReference type="InterPro" id="IPR055430">
    <property type="entry name" value="HAT_Syf1_CNRKL1_C"/>
</dbReference>
<comment type="caution">
    <text evidence="16">The sequence shown here is derived from an EMBL/GenBank/DDBJ whole genome shotgun (WGS) entry which is preliminary data.</text>
</comment>
<dbReference type="GO" id="GO:0071007">
    <property type="term" value="C:U2-type catalytic step 2 spliceosome"/>
    <property type="evidence" value="ECO:0007669"/>
    <property type="project" value="TreeGrafter"/>
</dbReference>
<dbReference type="Pfam" id="PF23220">
    <property type="entry name" value="HAT_Syf1_M"/>
    <property type="match status" value="1"/>
</dbReference>
<dbReference type="Gene3D" id="1.25.40.10">
    <property type="entry name" value="Tetratricopeptide repeat domain"/>
    <property type="match status" value="2"/>
</dbReference>
<dbReference type="Pfam" id="PF23233">
    <property type="entry name" value="HAT_Syf1_CNRKL1_N"/>
    <property type="match status" value="1"/>
</dbReference>
<evidence type="ECO:0000256" key="5">
    <source>
        <dbReference type="ARBA" id="ARBA00022728"/>
    </source>
</evidence>
<name>A0AAD5Y4B2_9FUNG</name>
<protein>
    <recommendedName>
        <fullName evidence="10">Pre-mRNA-splicing factor SYF1</fullName>
    </recommendedName>
    <alternativeName>
        <fullName evidence="11">Pre-mRNA-splicing factor syf1</fullName>
    </alternativeName>
</protein>
<evidence type="ECO:0000256" key="2">
    <source>
        <dbReference type="ARBA" id="ARBA00008644"/>
    </source>
</evidence>
<evidence type="ECO:0000256" key="11">
    <source>
        <dbReference type="ARBA" id="ARBA00067212"/>
    </source>
</evidence>
<dbReference type="InterPro" id="IPR011990">
    <property type="entry name" value="TPR-like_helical_dom_sf"/>
</dbReference>
<keyword evidence="17" id="KW-1185">Reference proteome</keyword>
<dbReference type="InterPro" id="IPR055433">
    <property type="entry name" value="HAT_Syf1-like_N"/>
</dbReference>
<reference evidence="16" key="1">
    <citation type="submission" date="2020-05" db="EMBL/GenBank/DDBJ databases">
        <title>Phylogenomic resolution of chytrid fungi.</title>
        <authorList>
            <person name="Stajich J.E."/>
            <person name="Amses K."/>
            <person name="Simmons R."/>
            <person name="Seto K."/>
            <person name="Myers J."/>
            <person name="Bonds A."/>
            <person name="Quandt C.A."/>
            <person name="Barry K."/>
            <person name="Liu P."/>
            <person name="Grigoriev I."/>
            <person name="Longcore J.E."/>
            <person name="James T.Y."/>
        </authorList>
    </citation>
    <scope>NUCLEOTIDE SEQUENCE</scope>
    <source>
        <strain evidence="16">PLAUS21</strain>
    </source>
</reference>
<dbReference type="FunFam" id="1.25.40.10:FF:000137">
    <property type="entry name" value="Pre-mRNA-splicing factor syf1"/>
    <property type="match status" value="1"/>
</dbReference>
<dbReference type="InterPro" id="IPR056350">
    <property type="entry name" value="HAT_Syf1_central"/>
</dbReference>
<keyword evidence="6" id="KW-0677">Repeat</keyword>
<comment type="similarity">
    <text evidence="2">Belongs to the crooked-neck family.</text>
</comment>
<keyword evidence="4" id="KW-0507">mRNA processing</keyword>
<evidence type="ECO:0000259" key="15">
    <source>
        <dbReference type="Pfam" id="PF23233"/>
    </source>
</evidence>
<gene>
    <name evidence="16" type="ORF">HK103_004141</name>
</gene>
<keyword evidence="5" id="KW-0747">Spliceosome</keyword>
<dbReference type="FunFam" id="1.25.40.10:FF:000023">
    <property type="entry name" value="Pre-mRNA-splicing factor SYF1"/>
    <property type="match status" value="1"/>
</dbReference>
<comment type="subcellular location">
    <subcellularLocation>
        <location evidence="1">Nucleus</location>
    </subcellularLocation>
</comment>
<organism evidence="16 17">
    <name type="scientific">Boothiomyces macroporosus</name>
    <dbReference type="NCBI Taxonomy" id="261099"/>
    <lineage>
        <taxon>Eukaryota</taxon>
        <taxon>Fungi</taxon>
        <taxon>Fungi incertae sedis</taxon>
        <taxon>Chytridiomycota</taxon>
        <taxon>Chytridiomycota incertae sedis</taxon>
        <taxon>Chytridiomycetes</taxon>
        <taxon>Rhizophydiales</taxon>
        <taxon>Terramycetaceae</taxon>
        <taxon>Boothiomyces</taxon>
    </lineage>
</organism>
<dbReference type="Proteomes" id="UP001210925">
    <property type="component" value="Unassembled WGS sequence"/>
</dbReference>
<evidence type="ECO:0000313" key="16">
    <source>
        <dbReference type="EMBL" id="KAJ3258007.1"/>
    </source>
</evidence>
<evidence type="ECO:0000256" key="9">
    <source>
        <dbReference type="ARBA" id="ARBA00037272"/>
    </source>
</evidence>
<keyword evidence="7" id="KW-0508">mRNA splicing</keyword>
<comment type="function">
    <text evidence="9">Involved in pre-mRNA splicing and cell cycle progression.</text>
</comment>
<dbReference type="Pfam" id="PF23231">
    <property type="entry name" value="HAT_Syf1_CNRKL1_C"/>
    <property type="match status" value="1"/>
</dbReference>
<evidence type="ECO:0000256" key="4">
    <source>
        <dbReference type="ARBA" id="ARBA00022664"/>
    </source>
</evidence>
<dbReference type="PANTHER" id="PTHR11246:SF5">
    <property type="entry name" value="PRE-MRNA-SPLICING FACTOR SYF1"/>
    <property type="match status" value="1"/>
</dbReference>
<dbReference type="GO" id="GO:0000974">
    <property type="term" value="C:Prp19 complex"/>
    <property type="evidence" value="ECO:0007669"/>
    <property type="project" value="TreeGrafter"/>
</dbReference>
<dbReference type="SUPFAM" id="SSF48452">
    <property type="entry name" value="TPR-like"/>
    <property type="match status" value="3"/>
</dbReference>
<dbReference type="InterPro" id="IPR003107">
    <property type="entry name" value="HAT"/>
</dbReference>
<dbReference type="InterPro" id="IPR045075">
    <property type="entry name" value="Syf1-like"/>
</dbReference>
<feature type="compositionally biased region" description="Acidic residues" evidence="12">
    <location>
        <begin position="752"/>
        <end position="769"/>
    </location>
</feature>
<dbReference type="EMBL" id="JADGKB010000032">
    <property type="protein sequence ID" value="KAJ3258007.1"/>
    <property type="molecule type" value="Genomic_DNA"/>
</dbReference>
<evidence type="ECO:0000259" key="13">
    <source>
        <dbReference type="Pfam" id="PF23220"/>
    </source>
</evidence>
<proteinExistence type="inferred from homology"/>
<feature type="domain" description="Pre-mRNA-splicing factor Syf1-like N-terminal HAT-repeats" evidence="15">
    <location>
        <begin position="56"/>
        <end position="128"/>
    </location>
</feature>
<sequence length="802" mass="93885">MTDLDSLITTEDLPYEEDCFRNPHNVRSWFRYSEFKKTPKEKIFVLSRAVFSINSVLCNKFPVIWETYLKFLSKQPRPTFTRRTFDRALKALPVTQHKKIWDLYIEFANYTGGDTCVRIWRRFLKIQPSQAERFVNVLLEMAPPRTAEAARVLTAIIESPNKYANPNGKTLYEYWSILCKIIIDHPEGISMPQQDHLVPSSEFQLTQRPDTLDVELILRAGIKRFTNEVGVMWNSLAKWWILRLNFERARDVFEEGIRTVNTVKDFTIIFDAYAEMEESVLNQAMQDGTMDDIEIDLRLARLERLMERRPFLISDVLLRQNPHNVLEWQNRIKLYLELEDFENVVKTYTKAVTTVIPHRANGSLTDLWLEFANFYIENDRLKDARNVFEQAVKVPFKKVDDLAHIWCQYAEMELKYSNYQEAINVLGRATAPLSANLDIRFNDESKTPQQRLFKSIKLWSFYVDLEESVGTVESAKAVYDRIMDLKIATPQVIINYATFLEENKYFEESFRVYERGVELFGYPIAFEIWNLYLTKFIARYGGTKLERARDLFENALEKCPPKLAKPLYLLYAKLEEDYGLARHALSIYDRGTKNVAPEDLYEMFTVYIAKATSFYGIVSTRDIYSKALEVLPDKSARDMAIKFAEMETKLGEVDRARAILGYSSQICDPRVDQQFWQIWHEFEAKYGNEDTYKEMLRIKRSVQAKFNSQVSFISSQILQARKEKDLQEQQNNNTKVSGFVRAVETEPKQEAKEDENPDEIEIEDSDDEQVVEKTVPDAVFGSLKEDENIGAKDRFKRKRAQE</sequence>
<dbReference type="FunFam" id="1.25.40.10:FF:000038">
    <property type="entry name" value="Putative pre-mRNA-splicing factor SYF1"/>
    <property type="match status" value="1"/>
</dbReference>
<evidence type="ECO:0000256" key="8">
    <source>
        <dbReference type="ARBA" id="ARBA00023242"/>
    </source>
</evidence>
<dbReference type="PANTHER" id="PTHR11246">
    <property type="entry name" value="PRE-MRNA SPLICING FACTOR"/>
    <property type="match status" value="1"/>
</dbReference>
<keyword evidence="8" id="KW-0539">Nucleus</keyword>
<feature type="region of interest" description="Disordered" evidence="12">
    <location>
        <begin position="725"/>
        <end position="802"/>
    </location>
</feature>
<evidence type="ECO:0000256" key="6">
    <source>
        <dbReference type="ARBA" id="ARBA00022737"/>
    </source>
</evidence>
<evidence type="ECO:0000256" key="1">
    <source>
        <dbReference type="ARBA" id="ARBA00004123"/>
    </source>
</evidence>
<feature type="domain" description="Pre-mRNA-splicing factor Syf1/CRNKL1-like C-terminal HAT-repeats" evidence="14">
    <location>
        <begin position="357"/>
        <end position="735"/>
    </location>
</feature>
<evidence type="ECO:0000256" key="10">
    <source>
        <dbReference type="ARBA" id="ARBA00039472"/>
    </source>
</evidence>
<feature type="compositionally biased region" description="Basic and acidic residues" evidence="12">
    <location>
        <begin position="783"/>
        <end position="793"/>
    </location>
</feature>
<accession>A0AAD5Y4B2</accession>
<feature type="domain" description="Pre-mRNA-splicing factor SYF1 central HAT repeats" evidence="13">
    <location>
        <begin position="132"/>
        <end position="355"/>
    </location>
</feature>